<protein>
    <submittedName>
        <fullName evidence="1">Uncharacterized protein</fullName>
    </submittedName>
</protein>
<accession>A0ABV0RPS9</accession>
<evidence type="ECO:0000313" key="2">
    <source>
        <dbReference type="Proteomes" id="UP001434883"/>
    </source>
</evidence>
<dbReference type="Proteomes" id="UP001434883">
    <property type="component" value="Unassembled WGS sequence"/>
</dbReference>
<organism evidence="1 2">
    <name type="scientific">Xenoophorus captivus</name>
    <dbReference type="NCBI Taxonomy" id="1517983"/>
    <lineage>
        <taxon>Eukaryota</taxon>
        <taxon>Metazoa</taxon>
        <taxon>Chordata</taxon>
        <taxon>Craniata</taxon>
        <taxon>Vertebrata</taxon>
        <taxon>Euteleostomi</taxon>
        <taxon>Actinopterygii</taxon>
        <taxon>Neopterygii</taxon>
        <taxon>Teleostei</taxon>
        <taxon>Neoteleostei</taxon>
        <taxon>Acanthomorphata</taxon>
        <taxon>Ovalentaria</taxon>
        <taxon>Atherinomorphae</taxon>
        <taxon>Cyprinodontiformes</taxon>
        <taxon>Goodeidae</taxon>
        <taxon>Xenoophorus</taxon>
    </lineage>
</organism>
<comment type="caution">
    <text evidence="1">The sequence shown here is derived from an EMBL/GenBank/DDBJ whole genome shotgun (WGS) entry which is preliminary data.</text>
</comment>
<reference evidence="1 2" key="1">
    <citation type="submission" date="2021-06" db="EMBL/GenBank/DDBJ databases">
        <authorList>
            <person name="Palmer J.M."/>
        </authorList>
    </citation>
    <scope>NUCLEOTIDE SEQUENCE [LARGE SCALE GENOMIC DNA]</scope>
    <source>
        <strain evidence="1 2">XC_2019</strain>
        <tissue evidence="1">Muscle</tissue>
    </source>
</reference>
<keyword evidence="2" id="KW-1185">Reference proteome</keyword>
<evidence type="ECO:0000313" key="1">
    <source>
        <dbReference type="EMBL" id="MEQ2210065.1"/>
    </source>
</evidence>
<gene>
    <name evidence="1" type="ORF">XENOCAPTIV_007931</name>
</gene>
<dbReference type="EMBL" id="JAHRIN010052330">
    <property type="protein sequence ID" value="MEQ2210065.1"/>
    <property type="molecule type" value="Genomic_DNA"/>
</dbReference>
<name>A0ABV0RPS9_9TELE</name>
<sequence>MSNIMKANRVVNTVPSQKDISNDLGTVVLDILRLSHPLQEQSFPDKICKINKLIKSLESVAVVLKEMWVKFSFSNKKEINCFLSFNKAGKIKLTASSAFQVFSNRSKMIKKGN</sequence>
<proteinExistence type="predicted"/>